<name>A0ABQ9A342_9ROSI</name>
<protein>
    <submittedName>
        <fullName evidence="1">Uncharacterized protein</fullName>
    </submittedName>
</protein>
<evidence type="ECO:0000313" key="1">
    <source>
        <dbReference type="EMBL" id="KAJ6322058.1"/>
    </source>
</evidence>
<comment type="caution">
    <text evidence="1">The sequence shown here is derived from an EMBL/GenBank/DDBJ whole genome shotgun (WGS) entry which is preliminary data.</text>
</comment>
<reference evidence="1" key="2">
    <citation type="journal article" date="2023" name="Int. J. Mol. Sci.">
        <title>De Novo Assembly and Annotation of 11 Diverse Shrub Willow (Salix) Genomes Reveals Novel Gene Organization in Sex-Linked Regions.</title>
        <authorList>
            <person name="Hyden B."/>
            <person name="Feng K."/>
            <person name="Yates T.B."/>
            <person name="Jawdy S."/>
            <person name="Cereghino C."/>
            <person name="Smart L.B."/>
            <person name="Muchero W."/>
        </authorList>
    </citation>
    <scope>NUCLEOTIDE SEQUENCE</scope>
    <source>
        <tissue evidence="1">Shoot tip</tissue>
    </source>
</reference>
<evidence type="ECO:0000313" key="2">
    <source>
        <dbReference type="Proteomes" id="UP001141253"/>
    </source>
</evidence>
<accession>A0ABQ9A342</accession>
<keyword evidence="2" id="KW-1185">Reference proteome</keyword>
<gene>
    <name evidence="1" type="ORF">OIU77_012023</name>
</gene>
<organism evidence="1 2">
    <name type="scientific">Salix suchowensis</name>
    <dbReference type="NCBI Taxonomy" id="1278906"/>
    <lineage>
        <taxon>Eukaryota</taxon>
        <taxon>Viridiplantae</taxon>
        <taxon>Streptophyta</taxon>
        <taxon>Embryophyta</taxon>
        <taxon>Tracheophyta</taxon>
        <taxon>Spermatophyta</taxon>
        <taxon>Magnoliopsida</taxon>
        <taxon>eudicotyledons</taxon>
        <taxon>Gunneridae</taxon>
        <taxon>Pentapetalae</taxon>
        <taxon>rosids</taxon>
        <taxon>fabids</taxon>
        <taxon>Malpighiales</taxon>
        <taxon>Salicaceae</taxon>
        <taxon>Saliceae</taxon>
        <taxon>Salix</taxon>
    </lineage>
</organism>
<dbReference type="Proteomes" id="UP001141253">
    <property type="component" value="Chromosome 8"/>
</dbReference>
<proteinExistence type="predicted"/>
<sequence length="100" mass="11452">MILLVATNSDPVMTLQVGLWQEEEKDVLVLAGDRGLGIMAIVFKFIERRRRFRSKIFARRPMNLKIERGAYGPYRIPATVDEFGGVLGGVWAVWIRDIFL</sequence>
<reference evidence="1" key="1">
    <citation type="submission" date="2022-10" db="EMBL/GenBank/DDBJ databases">
        <authorList>
            <person name="Hyden B.L."/>
            <person name="Feng K."/>
            <person name="Yates T."/>
            <person name="Jawdy S."/>
            <person name="Smart L.B."/>
            <person name="Muchero W."/>
        </authorList>
    </citation>
    <scope>NUCLEOTIDE SEQUENCE</scope>
    <source>
        <tissue evidence="1">Shoot tip</tissue>
    </source>
</reference>
<dbReference type="EMBL" id="JAPFFI010000023">
    <property type="protein sequence ID" value="KAJ6322058.1"/>
    <property type="molecule type" value="Genomic_DNA"/>
</dbReference>